<keyword evidence="3" id="KW-1185">Reference proteome</keyword>
<dbReference type="InterPro" id="IPR024752">
    <property type="entry name" value="Myb/SANT-like_dom"/>
</dbReference>
<name>A0AAW2DBR9_9ROSI</name>
<dbReference type="Proteomes" id="UP001459277">
    <property type="component" value="Unassembled WGS sequence"/>
</dbReference>
<organism evidence="2 3">
    <name type="scientific">Lithocarpus litseifolius</name>
    <dbReference type="NCBI Taxonomy" id="425828"/>
    <lineage>
        <taxon>Eukaryota</taxon>
        <taxon>Viridiplantae</taxon>
        <taxon>Streptophyta</taxon>
        <taxon>Embryophyta</taxon>
        <taxon>Tracheophyta</taxon>
        <taxon>Spermatophyta</taxon>
        <taxon>Magnoliopsida</taxon>
        <taxon>eudicotyledons</taxon>
        <taxon>Gunneridae</taxon>
        <taxon>Pentapetalae</taxon>
        <taxon>rosids</taxon>
        <taxon>fabids</taxon>
        <taxon>Fagales</taxon>
        <taxon>Fagaceae</taxon>
        <taxon>Lithocarpus</taxon>
    </lineage>
</organism>
<sequence length="350" mass="39771">MAGDLRTWDEDCVDELCDIVFGQFLLGNFAAGLPREPLWDVITNTHNASTGKDFRNRQMAHESQDADDKMWPLHVEHIFIEIMFEEQIKGNMENGVFKGPMWATMIEELNRRTRKHLTAKKVFQKHNRLQDKQRKWSQLLNCTGLGRDEATQTVACTNEVWEHVMAADRNANNLQKKGCPDYDKLKQLQISSNTLALNSNEEHVLKDELATDAASIHLDDDCYTPNLDGNPRTMEEIAGVDQTQAIGKRPMQGASAKDKKVVKKAVKVRFSGNKGKASGTSEQFPQSTIGGDPCSLGKAIDMLNQYEDLGNKAYLKILRALHVKENRVVFMGMLEHRRRAWMEEILNQED</sequence>
<dbReference type="InterPro" id="IPR045026">
    <property type="entry name" value="LIMYB"/>
</dbReference>
<accession>A0AAW2DBR9</accession>
<protein>
    <recommendedName>
        <fullName evidence="1">Myb/SANT-like domain-containing protein</fullName>
    </recommendedName>
</protein>
<dbReference type="PANTHER" id="PTHR47584:SF14">
    <property type="entry name" value="L10-INTERACTING MYB DOMAIN-CONTAINING PROTEIN-LIKE"/>
    <property type="match status" value="1"/>
</dbReference>
<dbReference type="Pfam" id="PF12776">
    <property type="entry name" value="Myb_DNA-bind_3"/>
    <property type="match status" value="1"/>
</dbReference>
<evidence type="ECO:0000313" key="2">
    <source>
        <dbReference type="EMBL" id="KAL0007841.1"/>
    </source>
</evidence>
<feature type="domain" description="Myb/SANT-like" evidence="1">
    <location>
        <begin position="71"/>
        <end position="162"/>
    </location>
</feature>
<reference evidence="2 3" key="1">
    <citation type="submission" date="2024-01" db="EMBL/GenBank/DDBJ databases">
        <title>A telomere-to-telomere, gap-free genome of sweet tea (Lithocarpus litseifolius).</title>
        <authorList>
            <person name="Zhou J."/>
        </authorList>
    </citation>
    <scope>NUCLEOTIDE SEQUENCE [LARGE SCALE GENOMIC DNA]</scope>
    <source>
        <strain evidence="2">Zhou-2022a</strain>
        <tissue evidence="2">Leaf</tissue>
    </source>
</reference>
<dbReference type="AlphaFoldDB" id="A0AAW2DBR9"/>
<dbReference type="EMBL" id="JAZDWU010000003">
    <property type="protein sequence ID" value="KAL0007841.1"/>
    <property type="molecule type" value="Genomic_DNA"/>
</dbReference>
<evidence type="ECO:0000259" key="1">
    <source>
        <dbReference type="Pfam" id="PF12776"/>
    </source>
</evidence>
<evidence type="ECO:0000313" key="3">
    <source>
        <dbReference type="Proteomes" id="UP001459277"/>
    </source>
</evidence>
<dbReference type="PANTHER" id="PTHR47584">
    <property type="match status" value="1"/>
</dbReference>
<gene>
    <name evidence="2" type="ORF">SO802_009343</name>
</gene>
<comment type="caution">
    <text evidence="2">The sequence shown here is derived from an EMBL/GenBank/DDBJ whole genome shotgun (WGS) entry which is preliminary data.</text>
</comment>
<proteinExistence type="predicted"/>